<dbReference type="Proteomes" id="UP000574067">
    <property type="component" value="Unassembled WGS sequence"/>
</dbReference>
<keyword evidence="3" id="KW-1185">Reference proteome</keyword>
<dbReference type="EMBL" id="JABBFW010000043">
    <property type="protein sequence ID" value="NML18868.1"/>
    <property type="molecule type" value="Genomic_DNA"/>
</dbReference>
<name>A0A848FHB7_9BURK</name>
<evidence type="ECO:0000313" key="2">
    <source>
        <dbReference type="EMBL" id="NML18868.1"/>
    </source>
</evidence>
<sequence>MPGLEAAVPGVPRVAAFHPRRVRWPSALGALGITGLFLWLLAPASRGPARPMPQPVRVIELALLPAAPVPAAPPLLPSRAAPARPPLPQARPPAAALQAVIPQAAPSVAPRVEVAAPAVEEPASAPLRLDGRVLRQAARDSAGVGQALRAERQDGRSTEPPPTALEQDIARAARPDCVGPNAQGSLLTLPRLALDALSGRCR</sequence>
<organism evidence="2 3">
    <name type="scientific">Azohydromonas caseinilytica</name>
    <dbReference type="NCBI Taxonomy" id="2728836"/>
    <lineage>
        <taxon>Bacteria</taxon>
        <taxon>Pseudomonadati</taxon>
        <taxon>Pseudomonadota</taxon>
        <taxon>Betaproteobacteria</taxon>
        <taxon>Burkholderiales</taxon>
        <taxon>Sphaerotilaceae</taxon>
        <taxon>Azohydromonas</taxon>
    </lineage>
</organism>
<protein>
    <submittedName>
        <fullName evidence="2">Uncharacterized protein</fullName>
    </submittedName>
</protein>
<accession>A0A848FHB7</accession>
<evidence type="ECO:0000256" key="1">
    <source>
        <dbReference type="SAM" id="MobiDB-lite"/>
    </source>
</evidence>
<reference evidence="2 3" key="1">
    <citation type="submission" date="2020-04" db="EMBL/GenBank/DDBJ databases">
        <title>Azohydromonas sp. isolated from soil.</title>
        <authorList>
            <person name="Dahal R.H."/>
        </authorList>
    </citation>
    <scope>NUCLEOTIDE SEQUENCE [LARGE SCALE GENOMIC DNA]</scope>
    <source>
        <strain evidence="2 3">G-1-1-14</strain>
    </source>
</reference>
<feature type="region of interest" description="Disordered" evidence="1">
    <location>
        <begin position="138"/>
        <end position="163"/>
    </location>
</feature>
<gene>
    <name evidence="2" type="ORF">HHL10_28250</name>
</gene>
<dbReference type="RefSeq" id="WP_169163770.1">
    <property type="nucleotide sequence ID" value="NZ_JABBFW010000043.1"/>
</dbReference>
<evidence type="ECO:0000313" key="3">
    <source>
        <dbReference type="Proteomes" id="UP000574067"/>
    </source>
</evidence>
<comment type="caution">
    <text evidence="2">The sequence shown here is derived from an EMBL/GenBank/DDBJ whole genome shotgun (WGS) entry which is preliminary data.</text>
</comment>
<proteinExistence type="predicted"/>
<dbReference type="AlphaFoldDB" id="A0A848FHB7"/>